<dbReference type="Proteomes" id="UP000011134">
    <property type="component" value="Unassembled WGS sequence"/>
</dbReference>
<dbReference type="AlphaFoldDB" id="L8JHF3"/>
<sequence length="39" mass="4264">MTKNRCTFTVISVAIAKAFDVKSVAIAKTFDVKSVETEN</sequence>
<keyword evidence="2" id="KW-1185">Reference proteome</keyword>
<protein>
    <submittedName>
        <fullName evidence="1">Uncharacterized protein</fullName>
    </submittedName>
</protein>
<proteinExistence type="predicted"/>
<name>L8JHF3_9GAMM</name>
<dbReference type="PATRIC" id="fig|1056511.3.peg.1502"/>
<accession>L8JHF3</accession>
<dbReference type="EMBL" id="AMZO01000006">
    <property type="protein sequence ID" value="ELR66964.1"/>
    <property type="molecule type" value="Genomic_DNA"/>
</dbReference>
<organism evidence="1 2">
    <name type="scientific">Photobacterium marinum</name>
    <dbReference type="NCBI Taxonomy" id="1056511"/>
    <lineage>
        <taxon>Bacteria</taxon>
        <taxon>Pseudomonadati</taxon>
        <taxon>Pseudomonadota</taxon>
        <taxon>Gammaproteobacteria</taxon>
        <taxon>Vibrionales</taxon>
        <taxon>Vibrionaceae</taxon>
        <taxon>Photobacterium</taxon>
    </lineage>
</organism>
<evidence type="ECO:0000313" key="1">
    <source>
        <dbReference type="EMBL" id="ELR66964.1"/>
    </source>
</evidence>
<reference evidence="1 2" key="1">
    <citation type="submission" date="2012-12" db="EMBL/GenBank/DDBJ databases">
        <title>Genome Assembly of Photobacterium sp. AK15.</title>
        <authorList>
            <person name="Khatri I."/>
            <person name="Vaidya B."/>
            <person name="Srinivas T.N.R."/>
            <person name="Subramanian S."/>
            <person name="Pinnaka A."/>
        </authorList>
    </citation>
    <scope>NUCLEOTIDE SEQUENCE [LARGE SCALE GENOMIC DNA]</scope>
    <source>
        <strain evidence="1 2">AK15</strain>
    </source>
</reference>
<gene>
    <name evidence="1" type="ORF">C942_04668</name>
</gene>
<evidence type="ECO:0000313" key="2">
    <source>
        <dbReference type="Proteomes" id="UP000011134"/>
    </source>
</evidence>
<comment type="caution">
    <text evidence="1">The sequence shown here is derived from an EMBL/GenBank/DDBJ whole genome shotgun (WGS) entry which is preliminary data.</text>
</comment>